<dbReference type="EMBL" id="MCOG01000327">
    <property type="protein sequence ID" value="ORY17377.1"/>
    <property type="molecule type" value="Genomic_DNA"/>
</dbReference>
<keyword evidence="2" id="KW-0472">Membrane</keyword>
<protein>
    <submittedName>
        <fullName evidence="3">Uncharacterized protein</fullName>
    </submittedName>
</protein>
<comment type="caution">
    <text evidence="3">The sequence shown here is derived from an EMBL/GenBank/DDBJ whole genome shotgun (WGS) entry which is preliminary data.</text>
</comment>
<organism evidence="3 4">
    <name type="scientific">Neocallimastix californiae</name>
    <dbReference type="NCBI Taxonomy" id="1754190"/>
    <lineage>
        <taxon>Eukaryota</taxon>
        <taxon>Fungi</taxon>
        <taxon>Fungi incertae sedis</taxon>
        <taxon>Chytridiomycota</taxon>
        <taxon>Chytridiomycota incertae sedis</taxon>
        <taxon>Neocallimastigomycetes</taxon>
        <taxon>Neocallimastigales</taxon>
        <taxon>Neocallimastigaceae</taxon>
        <taxon>Neocallimastix</taxon>
    </lineage>
</organism>
<proteinExistence type="predicted"/>
<evidence type="ECO:0000256" key="2">
    <source>
        <dbReference type="SAM" id="Phobius"/>
    </source>
</evidence>
<evidence type="ECO:0000313" key="4">
    <source>
        <dbReference type="Proteomes" id="UP000193920"/>
    </source>
</evidence>
<dbReference type="OrthoDB" id="10634138at2759"/>
<evidence type="ECO:0000256" key="1">
    <source>
        <dbReference type="SAM" id="MobiDB-lite"/>
    </source>
</evidence>
<reference evidence="3 4" key="1">
    <citation type="submission" date="2016-08" db="EMBL/GenBank/DDBJ databases">
        <title>A Parts List for Fungal Cellulosomes Revealed by Comparative Genomics.</title>
        <authorList>
            <consortium name="DOE Joint Genome Institute"/>
            <person name="Haitjema C.H."/>
            <person name="Gilmore S.P."/>
            <person name="Henske J.K."/>
            <person name="Solomon K.V."/>
            <person name="De Groot R."/>
            <person name="Kuo A."/>
            <person name="Mondo S.J."/>
            <person name="Salamov A.A."/>
            <person name="Labutti K."/>
            <person name="Zhao Z."/>
            <person name="Chiniquy J."/>
            <person name="Barry K."/>
            <person name="Brewer H.M."/>
            <person name="Purvine S.O."/>
            <person name="Wright A.T."/>
            <person name="Boxma B."/>
            <person name="Van Alen T."/>
            <person name="Hackstein J.H."/>
            <person name="Baker S.E."/>
            <person name="Grigoriev I.V."/>
            <person name="O'Malley M.A."/>
        </authorList>
    </citation>
    <scope>NUCLEOTIDE SEQUENCE [LARGE SCALE GENOMIC DNA]</scope>
    <source>
        <strain evidence="3 4">G1</strain>
    </source>
</reference>
<keyword evidence="2" id="KW-1133">Transmembrane helix</keyword>
<dbReference type="Proteomes" id="UP000193920">
    <property type="component" value="Unassembled WGS sequence"/>
</dbReference>
<evidence type="ECO:0000313" key="3">
    <source>
        <dbReference type="EMBL" id="ORY17377.1"/>
    </source>
</evidence>
<accession>A0A1Y2A4Y5</accession>
<gene>
    <name evidence="3" type="ORF">LY90DRAFT_171196</name>
</gene>
<dbReference type="AlphaFoldDB" id="A0A1Y2A4Y5"/>
<feature type="transmembrane region" description="Helical" evidence="2">
    <location>
        <begin position="293"/>
        <end position="314"/>
    </location>
</feature>
<sequence>MKKIIYQINIKNVIFGIIILSRIKYSLQLTEETFKKITNNDSAALECFRNPTRVDICGSVTKYMSALNYGKNDKINTNYAINIINAIKVASWDISTLDFREGEINNDIFNVELPTQVKKIILSNIMPLKKAPNNIPDRFIQNLNSCPFESNDNIKVVNCSSRMNNLCSSKVSCVSNESNKNSNINSNGNTNTNTNGNSNIKSNNNINVNSGDNTITNTNDNTSMNTGTSNNFSNNTNPKNKNNSQGNNNNNSNNNNNNNNNNDNNNSLGSSNIQVVNTENEGPSNSKSLIKTFLFGLCTSVGILIVLLTILYIAQKYSKKI</sequence>
<name>A0A1Y2A4Y5_9FUNG</name>
<keyword evidence="4" id="KW-1185">Reference proteome</keyword>
<keyword evidence="2" id="KW-0812">Transmembrane</keyword>
<feature type="region of interest" description="Disordered" evidence="1">
    <location>
        <begin position="177"/>
        <end position="271"/>
    </location>
</feature>